<dbReference type="PIRSF" id="PIRSF000774">
    <property type="entry name" value="RpoN"/>
    <property type="match status" value="1"/>
</dbReference>
<dbReference type="Pfam" id="PF00309">
    <property type="entry name" value="Sigma54_AID"/>
    <property type="match status" value="1"/>
</dbReference>
<accession>A0A3B0PX93</accession>
<dbReference type="NCBIfam" id="TIGR02395">
    <property type="entry name" value="rpoN_sigma"/>
    <property type="match status" value="1"/>
</dbReference>
<keyword evidence="12" id="KW-1185">Reference proteome</keyword>
<dbReference type="PANTHER" id="PTHR32248:SF4">
    <property type="entry name" value="RNA POLYMERASE SIGMA-54 FACTOR"/>
    <property type="match status" value="1"/>
</dbReference>
<comment type="similarity">
    <text evidence="1">Belongs to the sigma-54 factor family.</text>
</comment>
<evidence type="ECO:0000313" key="11">
    <source>
        <dbReference type="EMBL" id="SYX09446.1"/>
    </source>
</evidence>
<dbReference type="GO" id="GO:0016987">
    <property type="term" value="F:sigma factor activity"/>
    <property type="evidence" value="ECO:0007669"/>
    <property type="project" value="UniProtKB-KW"/>
</dbReference>
<evidence type="ECO:0000259" key="10">
    <source>
        <dbReference type="Pfam" id="PF04963"/>
    </source>
</evidence>
<feature type="domain" description="RNA polymerase sigma factor 54 DNA-binding" evidence="9">
    <location>
        <begin position="266"/>
        <end position="418"/>
    </location>
</feature>
<evidence type="ECO:0000256" key="5">
    <source>
        <dbReference type="ARBA" id="ARBA00023015"/>
    </source>
</evidence>
<dbReference type="RefSeq" id="WP_117274721.1">
    <property type="nucleotide sequence ID" value="NZ_LS992154.1"/>
</dbReference>
<keyword evidence="4" id="KW-0548">Nucleotidyltransferase</keyword>
<dbReference type="PROSITE" id="PS00718">
    <property type="entry name" value="SIGMA54_2"/>
    <property type="match status" value="1"/>
</dbReference>
<sequence length="423" mass="48382">MFQQHQKLSQNYLPSLRMQQGLQMLQSSITELSSYVLQQIIHNPFFDISSLEDEEWSVCSSLPSIDAAYSRPESLFSHLLTQVQQTFDSSEELLIAQHIIGNLSDQGLFLSSPEELSLQLEIPLEIIHTVWKTIQLFHPLGIASPSLQDYWLLHLESSSHDLAYKIIKEHYSLLINCDFLRIAKKCRCSPLDIRNALKLALAKIPWCPAEGYASLSNIQPALPDVYVTKKHQIWEIQVSSRGLPPIKLNSEVFHIYEQLPKEEKKNLTQQILSAKWLIKNLRKREQTLFAIVEKILPHQESFLLGKTSSPKALSVKNLSEELSFHESTIFRAIENKTLAAPIGIIPMKQLFPRAASNNTSQSKETILQWIHQWIASETIPLSDADISQRISQQGIQCARRTVAKYRSQLKILPAHKRKSYSEM</sequence>
<keyword evidence="3" id="KW-0808">Transferase</keyword>
<dbReference type="Pfam" id="PF04552">
    <property type="entry name" value="Sigma54_DBD"/>
    <property type="match status" value="1"/>
</dbReference>
<protein>
    <submittedName>
        <fullName evidence="11">RNA polymerase factor sigma-54,DNA-directed RNA polymerase specialized sigma subunit, sigma54 homolog,RNA polymerase sigma-54 factor,Sigma-54, DNA binding domain</fullName>
    </submittedName>
</protein>
<dbReference type="Proteomes" id="UP000258476">
    <property type="component" value="Chromosome"/>
</dbReference>
<dbReference type="GO" id="GO:0001216">
    <property type="term" value="F:DNA-binding transcription activator activity"/>
    <property type="evidence" value="ECO:0007669"/>
    <property type="project" value="InterPro"/>
</dbReference>
<keyword evidence="5" id="KW-0805">Transcription regulation</keyword>
<dbReference type="PRINTS" id="PR00045">
    <property type="entry name" value="SIGMA54FCT"/>
</dbReference>
<name>A0A3B0PX93_9CHLA</name>
<dbReference type="GO" id="GO:0006352">
    <property type="term" value="P:DNA-templated transcription initiation"/>
    <property type="evidence" value="ECO:0007669"/>
    <property type="project" value="InterPro"/>
</dbReference>
<dbReference type="InterPro" id="IPR007634">
    <property type="entry name" value="RNA_pol_sigma_54_DNA-bd"/>
</dbReference>
<feature type="domain" description="RNA polymerase sigma factor 54 core-binding" evidence="10">
    <location>
        <begin position="66"/>
        <end position="250"/>
    </location>
</feature>
<dbReference type="Pfam" id="PF04963">
    <property type="entry name" value="Sigma54_CBD"/>
    <property type="match status" value="1"/>
</dbReference>
<dbReference type="PROSITE" id="PS50044">
    <property type="entry name" value="SIGMA54_3"/>
    <property type="match status" value="1"/>
</dbReference>
<dbReference type="InterPro" id="IPR038709">
    <property type="entry name" value="RpoN_core-bd_sf"/>
</dbReference>
<dbReference type="Gene3D" id="1.10.10.1330">
    <property type="entry name" value="RNA polymerase sigma-54 factor, core-binding domain"/>
    <property type="match status" value="1"/>
</dbReference>
<evidence type="ECO:0000256" key="2">
    <source>
        <dbReference type="ARBA" id="ARBA00022478"/>
    </source>
</evidence>
<dbReference type="KEGG" id="chla:C834K_1016"/>
<dbReference type="GO" id="GO:0016779">
    <property type="term" value="F:nucleotidyltransferase activity"/>
    <property type="evidence" value="ECO:0007669"/>
    <property type="project" value="UniProtKB-KW"/>
</dbReference>
<evidence type="ECO:0000259" key="9">
    <source>
        <dbReference type="Pfam" id="PF04552"/>
    </source>
</evidence>
<dbReference type="Gene3D" id="1.10.10.60">
    <property type="entry name" value="Homeodomain-like"/>
    <property type="match status" value="1"/>
</dbReference>
<dbReference type="OrthoDB" id="9814402at2"/>
<evidence type="ECO:0000256" key="7">
    <source>
        <dbReference type="ARBA" id="ARBA00023125"/>
    </source>
</evidence>
<dbReference type="InterPro" id="IPR000394">
    <property type="entry name" value="RNA_pol_sigma_54"/>
</dbReference>
<dbReference type="PANTHER" id="PTHR32248">
    <property type="entry name" value="RNA POLYMERASE SIGMA-54 FACTOR"/>
    <property type="match status" value="1"/>
</dbReference>
<evidence type="ECO:0000256" key="1">
    <source>
        <dbReference type="ARBA" id="ARBA00008798"/>
    </source>
</evidence>
<dbReference type="GO" id="GO:0003677">
    <property type="term" value="F:DNA binding"/>
    <property type="evidence" value="ECO:0007669"/>
    <property type="project" value="UniProtKB-KW"/>
</dbReference>
<proteinExistence type="inferred from homology"/>
<evidence type="ECO:0000256" key="3">
    <source>
        <dbReference type="ARBA" id="ARBA00022679"/>
    </source>
</evidence>
<evidence type="ECO:0000256" key="6">
    <source>
        <dbReference type="ARBA" id="ARBA00023082"/>
    </source>
</evidence>
<evidence type="ECO:0000313" key="12">
    <source>
        <dbReference type="Proteomes" id="UP000258476"/>
    </source>
</evidence>
<keyword evidence="8" id="KW-0804">Transcription</keyword>
<dbReference type="InterPro" id="IPR007046">
    <property type="entry name" value="RNA_pol_sigma_54_core-bd"/>
</dbReference>
<keyword evidence="7" id="KW-0238">DNA-binding</keyword>
<organism evidence="11 12">
    <name type="scientific">Chlamydia poikilotherma</name>
    <dbReference type="NCBI Taxonomy" id="1967783"/>
    <lineage>
        <taxon>Bacteria</taxon>
        <taxon>Pseudomonadati</taxon>
        <taxon>Chlamydiota</taxon>
        <taxon>Chlamydiia</taxon>
        <taxon>Chlamydiales</taxon>
        <taxon>Chlamydiaceae</taxon>
        <taxon>Chlamydia/Chlamydophila group</taxon>
        <taxon>Chlamydia</taxon>
    </lineage>
</organism>
<evidence type="ECO:0000256" key="4">
    <source>
        <dbReference type="ARBA" id="ARBA00022695"/>
    </source>
</evidence>
<keyword evidence="6" id="KW-0731">Sigma factor</keyword>
<dbReference type="EMBL" id="LS992154">
    <property type="protein sequence ID" value="SYX09446.1"/>
    <property type="molecule type" value="Genomic_DNA"/>
</dbReference>
<evidence type="ECO:0000256" key="8">
    <source>
        <dbReference type="ARBA" id="ARBA00023163"/>
    </source>
</evidence>
<dbReference type="AlphaFoldDB" id="A0A3B0PX93"/>
<keyword evidence="2 11" id="KW-0240">DNA-directed RNA polymerase</keyword>
<dbReference type="GO" id="GO:0000428">
    <property type="term" value="C:DNA-directed RNA polymerase complex"/>
    <property type="evidence" value="ECO:0007669"/>
    <property type="project" value="UniProtKB-KW"/>
</dbReference>
<reference evidence="12" key="1">
    <citation type="submission" date="2017-11" db="EMBL/GenBank/DDBJ databases">
        <authorList>
            <person name="Seth-Smith MB H."/>
        </authorList>
    </citation>
    <scope>NUCLEOTIDE SEQUENCE [LARGE SCALE GENOMIC DNA]</scope>
</reference>
<gene>
    <name evidence="11" type="ORF">C834K_1016</name>
</gene>